<sequence>MAGTIREIAERAGVSRGTVDRALNKRGRIDKEVEERIFQIADEIGYVPKKEKTAVKKESVKIGIVTQLAKSSFMIPIRKGLEDAQKELKKRGIVFVMEECVTVSEEEQLAAIERLEKNKVSGIAIMPVECDKIRDKINSLIEQGISVVTFNTDIVGTKRSCFVGQDNKRSGRTAAGLMGMLTGGQGKILAITGYFGNSVNSMRVDGFVDEIKRTFPGLELVGVQSSFDEKEEVEKILVNTLTAYPDLQGAVIFSGGQGGVKKAFEELKLEKKPHIIIYDLTTGNIRALEEGIADFLIDQNGYTQGYRALFILTDIMQAGSGKGQEFFYTDIIIKTKYNI</sequence>
<dbReference type="InterPro" id="IPR000843">
    <property type="entry name" value="HTH_LacI"/>
</dbReference>
<dbReference type="InterPro" id="IPR010982">
    <property type="entry name" value="Lambda_DNA-bd_dom_sf"/>
</dbReference>
<organism evidence="4 5">
    <name type="scientific">Lacrimispora xylanisolvens</name>
    <dbReference type="NCBI Taxonomy" id="384636"/>
    <lineage>
        <taxon>Bacteria</taxon>
        <taxon>Bacillati</taxon>
        <taxon>Bacillota</taxon>
        <taxon>Clostridia</taxon>
        <taxon>Lachnospirales</taxon>
        <taxon>Lachnospiraceae</taxon>
        <taxon>Lacrimispora</taxon>
    </lineage>
</organism>
<dbReference type="GO" id="GO:0030246">
    <property type="term" value="F:carbohydrate binding"/>
    <property type="evidence" value="ECO:0007669"/>
    <property type="project" value="TreeGrafter"/>
</dbReference>
<comment type="subcellular location">
    <subcellularLocation>
        <location evidence="1">Cell envelope</location>
    </subcellularLocation>
</comment>
<dbReference type="InterPro" id="IPR025997">
    <property type="entry name" value="SBP_2_dom"/>
</dbReference>
<evidence type="ECO:0000256" key="2">
    <source>
        <dbReference type="ARBA" id="ARBA00007639"/>
    </source>
</evidence>
<reference evidence="4 5" key="1">
    <citation type="submission" date="2018-02" db="EMBL/GenBank/DDBJ databases">
        <title>Genomic Encyclopedia of Archaeal and Bacterial Type Strains, Phase II (KMG-II): from individual species to whole genera.</title>
        <authorList>
            <person name="Goeker M."/>
        </authorList>
    </citation>
    <scope>NUCLEOTIDE SEQUENCE [LARGE SCALE GENOMIC DNA]</scope>
    <source>
        <strain evidence="4 5">DSM 3808</strain>
    </source>
</reference>
<dbReference type="GO" id="GO:0006355">
    <property type="term" value="P:regulation of DNA-templated transcription"/>
    <property type="evidence" value="ECO:0007669"/>
    <property type="project" value="InterPro"/>
</dbReference>
<dbReference type="OrthoDB" id="628703at2"/>
<name>A0A2S6HYK3_9FIRM</name>
<dbReference type="SUPFAM" id="SSF47413">
    <property type="entry name" value="lambda repressor-like DNA-binding domains"/>
    <property type="match status" value="1"/>
</dbReference>
<dbReference type="Pfam" id="PF00356">
    <property type="entry name" value="LacI"/>
    <property type="match status" value="1"/>
</dbReference>
<dbReference type="PANTHER" id="PTHR30036">
    <property type="entry name" value="D-XYLOSE-BINDING PERIPLASMIC PROTEIN"/>
    <property type="match status" value="1"/>
</dbReference>
<dbReference type="SMART" id="SM00354">
    <property type="entry name" value="HTH_LACI"/>
    <property type="match status" value="1"/>
</dbReference>
<dbReference type="PROSITE" id="PS50932">
    <property type="entry name" value="HTH_LACI_2"/>
    <property type="match status" value="1"/>
</dbReference>
<dbReference type="GO" id="GO:0030288">
    <property type="term" value="C:outer membrane-bounded periplasmic space"/>
    <property type="evidence" value="ECO:0007669"/>
    <property type="project" value="TreeGrafter"/>
</dbReference>
<comment type="similarity">
    <text evidence="2">Belongs to the bacterial solute-binding protein 2 family.</text>
</comment>
<dbReference type="Gene3D" id="3.40.50.2300">
    <property type="match status" value="2"/>
</dbReference>
<dbReference type="Proteomes" id="UP000237749">
    <property type="component" value="Unassembled WGS sequence"/>
</dbReference>
<dbReference type="Gene3D" id="1.10.260.40">
    <property type="entry name" value="lambda repressor-like DNA-binding domains"/>
    <property type="match status" value="1"/>
</dbReference>
<dbReference type="AlphaFoldDB" id="A0A2S6HYK3"/>
<dbReference type="EMBL" id="PTJA01000001">
    <property type="protein sequence ID" value="PPK83247.1"/>
    <property type="molecule type" value="Genomic_DNA"/>
</dbReference>
<dbReference type="CDD" id="cd01392">
    <property type="entry name" value="HTH_LacI"/>
    <property type="match status" value="1"/>
</dbReference>
<keyword evidence="5" id="KW-1185">Reference proteome</keyword>
<dbReference type="GO" id="GO:0003677">
    <property type="term" value="F:DNA binding"/>
    <property type="evidence" value="ECO:0007669"/>
    <property type="project" value="InterPro"/>
</dbReference>
<evidence type="ECO:0000259" key="3">
    <source>
        <dbReference type="PROSITE" id="PS50932"/>
    </source>
</evidence>
<evidence type="ECO:0000256" key="1">
    <source>
        <dbReference type="ARBA" id="ARBA00004196"/>
    </source>
</evidence>
<dbReference type="PROSITE" id="PS00356">
    <property type="entry name" value="HTH_LACI_1"/>
    <property type="match status" value="1"/>
</dbReference>
<feature type="domain" description="HTH lacI-type" evidence="3">
    <location>
        <begin position="4"/>
        <end position="57"/>
    </location>
</feature>
<dbReference type="RefSeq" id="WP_104433859.1">
    <property type="nucleotide sequence ID" value="NZ_PTJA01000001.1"/>
</dbReference>
<comment type="caution">
    <text evidence="4">The sequence shown here is derived from an EMBL/GenBank/DDBJ whole genome shotgun (WGS) entry which is preliminary data.</text>
</comment>
<dbReference type="PANTHER" id="PTHR30036:SF7">
    <property type="entry name" value="ABC TRANSPORTER PERIPLASMIC-BINDING PROTEIN YPHF"/>
    <property type="match status" value="1"/>
</dbReference>
<evidence type="ECO:0000313" key="5">
    <source>
        <dbReference type="Proteomes" id="UP000237749"/>
    </source>
</evidence>
<accession>A0A2S6HYK3</accession>
<dbReference type="SUPFAM" id="SSF53822">
    <property type="entry name" value="Periplasmic binding protein-like I"/>
    <property type="match status" value="1"/>
</dbReference>
<proteinExistence type="inferred from homology"/>
<evidence type="ECO:0000313" key="4">
    <source>
        <dbReference type="EMBL" id="PPK83247.1"/>
    </source>
</evidence>
<gene>
    <name evidence="4" type="ORF">BXY41_101310</name>
</gene>
<dbReference type="InterPro" id="IPR050555">
    <property type="entry name" value="Bact_Solute-Bind_Prot2"/>
</dbReference>
<dbReference type="CDD" id="cd06307">
    <property type="entry name" value="PBP1_sugar_binding"/>
    <property type="match status" value="1"/>
</dbReference>
<dbReference type="InterPro" id="IPR028082">
    <property type="entry name" value="Peripla_BP_I"/>
</dbReference>
<protein>
    <submittedName>
        <fullName evidence="4">LacI family transcriptional regulator</fullName>
    </submittedName>
</protein>
<dbReference type="Pfam" id="PF13407">
    <property type="entry name" value="Peripla_BP_4"/>
    <property type="match status" value="1"/>
</dbReference>